<dbReference type="SUPFAM" id="SSF56935">
    <property type="entry name" value="Porins"/>
    <property type="match status" value="1"/>
</dbReference>
<dbReference type="AlphaFoldDB" id="A0A239IER2"/>
<name>A0A239IER2_EKHLU</name>
<proteinExistence type="predicted"/>
<dbReference type="Gene3D" id="2.40.160.60">
    <property type="entry name" value="Outer membrane protein transport protein (OMPP1/FadL/TodX)"/>
    <property type="match status" value="1"/>
</dbReference>
<sequence>MKRILAGVACCFILGHLAQAQSVYSFQGLGSLNHQGMPNNVAYGEAGIGSPTLWHINTQNPANLIYNTFSTFQVGLEIDRRNFTGEGVSGSDTEGGLRFLGYAFPIMPGKWSSSFGILPYSSVNYNTFSEGDVEGTNGTVQQISDNRGEGGLTNFYWSNGFRIKNKLLVGVRANYTFGSIKKTSTISLGGTDVPVSTATYEEMESYSDINFLFGLGYRHKLSDETFFNFGATFSPKSPLNGSSELSLIRLSSGGSELERIEVGTENIKFDLPQTVGFGFSYQKLNNFTLGFDVEANSWGSAGSPSDLYNNSLKIAVGGEYTPDYDNVTSYWKRVKYAAGFNYHKLPYIVNNQALTDFGINFGASLPVSGFSSLDVAVKVGQLGESTNGLIKETYFKVVIGATINDRWFIKRKYD</sequence>
<dbReference type="OrthoDB" id="1491239at2"/>
<gene>
    <name evidence="2" type="ORF">SAMN05421640_1640</name>
</gene>
<evidence type="ECO:0000313" key="3">
    <source>
        <dbReference type="Proteomes" id="UP000198393"/>
    </source>
</evidence>
<dbReference type="Proteomes" id="UP000198393">
    <property type="component" value="Unassembled WGS sequence"/>
</dbReference>
<accession>A0A239IER2</accession>
<evidence type="ECO:0000313" key="2">
    <source>
        <dbReference type="EMBL" id="SNS92256.1"/>
    </source>
</evidence>
<evidence type="ECO:0000256" key="1">
    <source>
        <dbReference type="SAM" id="SignalP"/>
    </source>
</evidence>
<feature type="signal peptide" evidence="1">
    <location>
        <begin position="1"/>
        <end position="20"/>
    </location>
</feature>
<reference evidence="2 3" key="1">
    <citation type="submission" date="2017-06" db="EMBL/GenBank/DDBJ databases">
        <authorList>
            <person name="Kim H.J."/>
            <person name="Triplett B.A."/>
        </authorList>
    </citation>
    <scope>NUCLEOTIDE SEQUENCE [LARGE SCALE GENOMIC DNA]</scope>
    <source>
        <strain evidence="2 3">DSM 19307</strain>
    </source>
</reference>
<keyword evidence="3" id="KW-1185">Reference proteome</keyword>
<dbReference type="EMBL" id="FZPD01000003">
    <property type="protein sequence ID" value="SNS92256.1"/>
    <property type="molecule type" value="Genomic_DNA"/>
</dbReference>
<organism evidence="2 3">
    <name type="scientific">Ekhidna lutea</name>
    <dbReference type="NCBI Taxonomy" id="447679"/>
    <lineage>
        <taxon>Bacteria</taxon>
        <taxon>Pseudomonadati</taxon>
        <taxon>Bacteroidota</taxon>
        <taxon>Cytophagia</taxon>
        <taxon>Cytophagales</taxon>
        <taxon>Reichenbachiellaceae</taxon>
        <taxon>Ekhidna</taxon>
    </lineage>
</organism>
<feature type="chain" id="PRO_5012805636" description="Long-chain fatty acid transport protein" evidence="1">
    <location>
        <begin position="21"/>
        <end position="414"/>
    </location>
</feature>
<keyword evidence="1" id="KW-0732">Signal</keyword>
<evidence type="ECO:0008006" key="4">
    <source>
        <dbReference type="Google" id="ProtNLM"/>
    </source>
</evidence>
<dbReference type="RefSeq" id="WP_089356386.1">
    <property type="nucleotide sequence ID" value="NZ_FZPD01000003.1"/>
</dbReference>
<protein>
    <recommendedName>
        <fullName evidence="4">Long-chain fatty acid transport protein</fullName>
    </recommendedName>
</protein>